<name>A0ABT6TM02_9BACL</name>
<evidence type="ECO:0000256" key="6">
    <source>
        <dbReference type="RuleBase" id="RU000416"/>
    </source>
</evidence>
<evidence type="ECO:0000256" key="1">
    <source>
        <dbReference type="ARBA" id="ARBA00022603"/>
    </source>
</evidence>
<dbReference type="RefSeq" id="WP_282910623.1">
    <property type="nucleotide sequence ID" value="NZ_JAGRPV010000001.1"/>
</dbReference>
<dbReference type="PROSITE" id="PS00094">
    <property type="entry name" value="C5_MTASE_1"/>
    <property type="match status" value="1"/>
</dbReference>
<dbReference type="Gene3D" id="3.90.120.10">
    <property type="entry name" value="DNA Methylase, subunit A, domain 2"/>
    <property type="match status" value="1"/>
</dbReference>
<proteinExistence type="inferred from homology"/>
<evidence type="ECO:0000313" key="9">
    <source>
        <dbReference type="Proteomes" id="UP001161691"/>
    </source>
</evidence>
<evidence type="ECO:0000256" key="4">
    <source>
        <dbReference type="ARBA" id="ARBA00022747"/>
    </source>
</evidence>
<dbReference type="PROSITE" id="PS51679">
    <property type="entry name" value="SAM_MT_C5"/>
    <property type="match status" value="1"/>
</dbReference>
<accession>A0ABT6TM02</accession>
<gene>
    <name evidence="8" type="ORF">KB449_23225</name>
</gene>
<dbReference type="InterPro" id="IPR018117">
    <property type="entry name" value="C5_DNA_meth_AS"/>
</dbReference>
<dbReference type="EC" id="2.1.1.37" evidence="7"/>
<keyword evidence="1 5" id="KW-0489">Methyltransferase</keyword>
<dbReference type="Proteomes" id="UP001161691">
    <property type="component" value="Unassembled WGS sequence"/>
</dbReference>
<keyword evidence="9" id="KW-1185">Reference proteome</keyword>
<dbReference type="InterPro" id="IPR029063">
    <property type="entry name" value="SAM-dependent_MTases_sf"/>
</dbReference>
<reference evidence="8" key="1">
    <citation type="submission" date="2023-04" db="EMBL/GenBank/DDBJ databases">
        <title>Comparative genomic analysis of Cohnella hashimotonis sp. nov., isolated from the International Space Station.</title>
        <authorList>
            <person name="Venkateswaran K."/>
            <person name="Simpson A."/>
        </authorList>
    </citation>
    <scope>NUCLEOTIDE SEQUENCE</scope>
    <source>
        <strain evidence="8">F6_2S_P_1</strain>
    </source>
</reference>
<dbReference type="InterPro" id="IPR001525">
    <property type="entry name" value="C5_MeTfrase"/>
</dbReference>
<evidence type="ECO:0000256" key="7">
    <source>
        <dbReference type="RuleBase" id="RU000417"/>
    </source>
</evidence>
<evidence type="ECO:0000256" key="5">
    <source>
        <dbReference type="PROSITE-ProRule" id="PRU01016"/>
    </source>
</evidence>
<dbReference type="NCBIfam" id="TIGR00675">
    <property type="entry name" value="dcm"/>
    <property type="match status" value="1"/>
</dbReference>
<dbReference type="Pfam" id="PF00145">
    <property type="entry name" value="DNA_methylase"/>
    <property type="match status" value="1"/>
</dbReference>
<dbReference type="PANTHER" id="PTHR10629">
    <property type="entry name" value="CYTOSINE-SPECIFIC METHYLTRANSFERASE"/>
    <property type="match status" value="1"/>
</dbReference>
<comment type="similarity">
    <text evidence="5 6">Belongs to the class I-like SAM-binding methyltransferase superfamily. C5-methyltransferase family.</text>
</comment>
<comment type="catalytic activity">
    <reaction evidence="7">
        <text>a 2'-deoxycytidine in DNA + S-adenosyl-L-methionine = a 5-methyl-2'-deoxycytidine in DNA + S-adenosyl-L-homocysteine + H(+)</text>
        <dbReference type="Rhea" id="RHEA:13681"/>
        <dbReference type="Rhea" id="RHEA-COMP:11369"/>
        <dbReference type="Rhea" id="RHEA-COMP:11370"/>
        <dbReference type="ChEBI" id="CHEBI:15378"/>
        <dbReference type="ChEBI" id="CHEBI:57856"/>
        <dbReference type="ChEBI" id="CHEBI:59789"/>
        <dbReference type="ChEBI" id="CHEBI:85452"/>
        <dbReference type="ChEBI" id="CHEBI:85454"/>
        <dbReference type="EC" id="2.1.1.37"/>
    </reaction>
</comment>
<evidence type="ECO:0000313" key="8">
    <source>
        <dbReference type="EMBL" id="MDI4647882.1"/>
    </source>
</evidence>
<protein>
    <recommendedName>
        <fullName evidence="7">Cytosine-specific methyltransferase</fullName>
        <ecNumber evidence="7">2.1.1.37</ecNumber>
    </recommendedName>
</protein>
<dbReference type="SUPFAM" id="SSF53335">
    <property type="entry name" value="S-adenosyl-L-methionine-dependent methyltransferases"/>
    <property type="match status" value="1"/>
</dbReference>
<evidence type="ECO:0000256" key="2">
    <source>
        <dbReference type="ARBA" id="ARBA00022679"/>
    </source>
</evidence>
<dbReference type="PANTHER" id="PTHR10629:SF52">
    <property type="entry name" value="DNA (CYTOSINE-5)-METHYLTRANSFERASE 1"/>
    <property type="match status" value="1"/>
</dbReference>
<evidence type="ECO:0000256" key="3">
    <source>
        <dbReference type="ARBA" id="ARBA00022691"/>
    </source>
</evidence>
<dbReference type="PRINTS" id="PR00105">
    <property type="entry name" value="C5METTRFRASE"/>
</dbReference>
<organism evidence="8 9">
    <name type="scientific">Cohnella hashimotonis</name>
    <dbReference type="NCBI Taxonomy" id="2826895"/>
    <lineage>
        <taxon>Bacteria</taxon>
        <taxon>Bacillati</taxon>
        <taxon>Bacillota</taxon>
        <taxon>Bacilli</taxon>
        <taxon>Bacillales</taxon>
        <taxon>Paenibacillaceae</taxon>
        <taxon>Cohnella</taxon>
    </lineage>
</organism>
<keyword evidence="3 5" id="KW-0949">S-adenosyl-L-methionine</keyword>
<dbReference type="Gene3D" id="3.40.50.150">
    <property type="entry name" value="Vaccinia Virus protein VP39"/>
    <property type="match status" value="1"/>
</dbReference>
<dbReference type="EMBL" id="JAGRPV010000001">
    <property type="protein sequence ID" value="MDI4647882.1"/>
    <property type="molecule type" value="Genomic_DNA"/>
</dbReference>
<keyword evidence="4" id="KW-0680">Restriction system</keyword>
<keyword evidence="2 5" id="KW-0808">Transferase</keyword>
<feature type="active site" evidence="5">
    <location>
        <position position="100"/>
    </location>
</feature>
<sequence>MAIKYLHQVTAMSQQSFNVLDLFSGAGGMSEGFLQAGFKVPNACDYSIEASTTYQNRHKQLGYKESKFLNSDIGELTKPKKLKTFLDGVTIDVVVGGPPCQGFSLSGKRSKEDQRNRLFLDYLKIVKMVKPKYFVIENVEGMLTFKLEKVEGVSGTIYENEFVPDIIVKEAQKIGYFVEYRLLNAKHFGVPQNRPRVIFLGHRVKYTKNKIIHLVTPPRFPEPKSSFICVKDAISDLSFLKSGNKSLTYNSLYKPTAFQMALRNGLTPSINGQTIISKTIFNHSTSKHNENVVARFNLLKNGESIGELLKRLSVEDLKKYKTKKYRCRKLDPNNVSPTILTLPDDIVHYDSTNPRILSVREFARLQTFDDSFEFLGKRTTGGDRRKHETPQYTQVGNAVPPLFAKAIATQIMKALLGI</sequence>
<dbReference type="InterPro" id="IPR050390">
    <property type="entry name" value="C5-Methyltransferase"/>
</dbReference>
<comment type="caution">
    <text evidence="8">The sequence shown here is derived from an EMBL/GenBank/DDBJ whole genome shotgun (WGS) entry which is preliminary data.</text>
</comment>
<dbReference type="GO" id="GO:0003886">
    <property type="term" value="F:DNA (cytosine-5-)-methyltransferase activity"/>
    <property type="evidence" value="ECO:0007669"/>
    <property type="project" value="UniProtKB-EC"/>
</dbReference>
<dbReference type="GO" id="GO:0032259">
    <property type="term" value="P:methylation"/>
    <property type="evidence" value="ECO:0007669"/>
    <property type="project" value="UniProtKB-KW"/>
</dbReference>